<accession>A0AAV8SAU6</accession>
<comment type="caution">
    <text evidence="6">The sequence shown here is derived from an EMBL/GenBank/DDBJ whole genome shotgun (WGS) entry which is preliminary data.</text>
</comment>
<feature type="compositionally biased region" description="Acidic residues" evidence="4">
    <location>
        <begin position="815"/>
        <end position="824"/>
    </location>
</feature>
<dbReference type="InterPro" id="IPR016159">
    <property type="entry name" value="Cullin_repeat-like_dom_sf"/>
</dbReference>
<evidence type="ECO:0000313" key="6">
    <source>
        <dbReference type="EMBL" id="KAJ8749146.1"/>
    </source>
</evidence>
<feature type="region of interest" description="Disordered" evidence="4">
    <location>
        <begin position="839"/>
        <end position="875"/>
    </location>
</feature>
<sequence>MLFLGEKSGSMEASSASRFRFRDHVDTENATYTSSDISSVFTEEDDDDEGSELESMTAKGIKRLCTELLEIKEASDEDFHRNIMSSYSAFVGILDEVKDMEKELLQLRTNVSTQKRLVKELSDGVYLKVFSDETIQRIIRDAEDDELAPPTELETQISDVSETLDVLLSENRIYEAISVIEMEEENIQRVELEGNTPSDVLMLYNSAISERKAMLTLQLTLVAENPRIGSPELQKSLIGLCRLGEGHLATQLLIKYYHTRVASGIRDLRNSKSFLHVVYIKELSKCVFSMISQAARSFILLYGETSSYAPEFIQWAQEEIEILALSLAKYVISVSEISGGLSTAIEAVQFAISYCCLLENQRLLLQPCLIEHVRPCMEEVLQKHIEHFAKVISIFTATDAWVLGRYLVSGILNDSYSYMVVGQQPEYCMLTNSGRKFITLLQAITEDVSALVSVKMGDAIIRGLTSLFMEYLSILETAITTETKSSEKGASKIILAQSVQQQASILVNLSTLKHFFSNTVTSIFKGIKCTNSELIENGSVSFQQQELDSSLLLIEEASIDLRTQFCLQFICRVFSLKRFCNLTPEMGLYGNDDPHLVHDQPSTPFQVLFLELRKLDNLAEDDFLESNWLTELIRELIEAIFVWLSNNKEIWETNGKNLNSSNSDVFNQFVLDMHFMVEVAKYGQYFNEDPSGPTSLMKSAFVSAGLDPEGDTGDVKWAVEAGTKAIKKLVEMDITTSPSHDEIAGDFVGEPAENRAERANETFKDAVSSIDSLQLEEDEEDSDTLEVVADDMALDDLKGKRRKDENSRELFGAFEDNESEEEAYDMFQETSSAVQLLSADVTSEAGSNHKETQCPANKMEPNAESESRRGKLSTR</sequence>
<evidence type="ECO:0000313" key="7">
    <source>
        <dbReference type="Proteomes" id="UP001159364"/>
    </source>
</evidence>
<dbReference type="InterPro" id="IPR042560">
    <property type="entry name" value="Exo84_C_2"/>
</dbReference>
<keyword evidence="7" id="KW-1185">Reference proteome</keyword>
<dbReference type="GO" id="GO:0000145">
    <property type="term" value="C:exocyst"/>
    <property type="evidence" value="ECO:0007669"/>
    <property type="project" value="InterPro"/>
</dbReference>
<dbReference type="InterPro" id="IPR033961">
    <property type="entry name" value="Exo84"/>
</dbReference>
<feature type="compositionally biased region" description="Basic and acidic residues" evidence="4">
    <location>
        <begin position="799"/>
        <end position="808"/>
    </location>
</feature>
<evidence type="ECO:0000256" key="4">
    <source>
        <dbReference type="SAM" id="MobiDB-lite"/>
    </source>
</evidence>
<dbReference type="PANTHER" id="PTHR21426:SF13">
    <property type="entry name" value="OS08G0566700 PROTEIN"/>
    <property type="match status" value="1"/>
</dbReference>
<reference evidence="6 7" key="1">
    <citation type="submission" date="2021-09" db="EMBL/GenBank/DDBJ databases">
        <title>Genomic insights and catalytic innovation underlie evolution of tropane alkaloids biosynthesis.</title>
        <authorList>
            <person name="Wang Y.-J."/>
            <person name="Tian T."/>
            <person name="Huang J.-P."/>
            <person name="Huang S.-X."/>
        </authorList>
    </citation>
    <scope>NUCLEOTIDE SEQUENCE [LARGE SCALE GENOMIC DNA]</scope>
    <source>
        <strain evidence="6">KIB-2018</strain>
        <tissue evidence="6">Leaf</tissue>
    </source>
</reference>
<keyword evidence="3" id="KW-0268">Exocytosis</keyword>
<evidence type="ECO:0000256" key="2">
    <source>
        <dbReference type="ARBA" id="ARBA00022448"/>
    </source>
</evidence>
<evidence type="ECO:0000259" key="5">
    <source>
        <dbReference type="Pfam" id="PF16528"/>
    </source>
</evidence>
<comment type="similarity">
    <text evidence="1">Belongs to the EXO84 family.</text>
</comment>
<evidence type="ECO:0000256" key="3">
    <source>
        <dbReference type="ARBA" id="ARBA00022483"/>
    </source>
</evidence>
<dbReference type="Proteomes" id="UP001159364">
    <property type="component" value="Linkage Group LG12"/>
</dbReference>
<name>A0AAV8SAU6_9ROSI</name>
<gene>
    <name evidence="6" type="ORF">K2173_013753</name>
</gene>
<dbReference type="GO" id="GO:0006887">
    <property type="term" value="P:exocytosis"/>
    <property type="evidence" value="ECO:0007669"/>
    <property type="project" value="UniProtKB-KW"/>
</dbReference>
<feature type="domain" description="Exocyst component Exo84 C-terminal" evidence="5">
    <location>
        <begin position="156"/>
        <end position="338"/>
    </location>
</feature>
<feature type="region of interest" description="Disordered" evidence="4">
    <location>
        <begin position="799"/>
        <end position="826"/>
    </location>
</feature>
<keyword evidence="2" id="KW-0813">Transport</keyword>
<dbReference type="AlphaFoldDB" id="A0AAV8SAU6"/>
<dbReference type="Gene3D" id="1.20.58.1220">
    <property type="entry name" value="Exo84p, C-terminal helical domain"/>
    <property type="match status" value="1"/>
</dbReference>
<dbReference type="SUPFAM" id="SSF74788">
    <property type="entry name" value="Cullin repeat-like"/>
    <property type="match status" value="1"/>
</dbReference>
<evidence type="ECO:0000256" key="1">
    <source>
        <dbReference type="ARBA" id="ARBA00007210"/>
    </source>
</evidence>
<dbReference type="GO" id="GO:0006893">
    <property type="term" value="P:Golgi to plasma membrane transport"/>
    <property type="evidence" value="ECO:0007669"/>
    <property type="project" value="TreeGrafter"/>
</dbReference>
<dbReference type="PANTHER" id="PTHR21426">
    <property type="entry name" value="EXOCYST COMPLEX COMPONENT 8"/>
    <property type="match status" value="1"/>
</dbReference>
<dbReference type="EMBL" id="JAIWQS010000012">
    <property type="protein sequence ID" value="KAJ8749146.1"/>
    <property type="molecule type" value="Genomic_DNA"/>
</dbReference>
<organism evidence="6 7">
    <name type="scientific">Erythroxylum novogranatense</name>
    <dbReference type="NCBI Taxonomy" id="1862640"/>
    <lineage>
        <taxon>Eukaryota</taxon>
        <taxon>Viridiplantae</taxon>
        <taxon>Streptophyta</taxon>
        <taxon>Embryophyta</taxon>
        <taxon>Tracheophyta</taxon>
        <taxon>Spermatophyta</taxon>
        <taxon>Magnoliopsida</taxon>
        <taxon>eudicotyledons</taxon>
        <taxon>Gunneridae</taxon>
        <taxon>Pentapetalae</taxon>
        <taxon>rosids</taxon>
        <taxon>fabids</taxon>
        <taxon>Malpighiales</taxon>
        <taxon>Erythroxylaceae</taxon>
        <taxon>Erythroxylum</taxon>
    </lineage>
</organism>
<proteinExistence type="inferred from homology"/>
<dbReference type="InterPro" id="IPR032403">
    <property type="entry name" value="Exo84_C"/>
</dbReference>
<dbReference type="Pfam" id="PF08700">
    <property type="entry name" value="VPS51_Exo84_N"/>
    <property type="match status" value="1"/>
</dbReference>
<dbReference type="Pfam" id="PF16528">
    <property type="entry name" value="Exo84_C"/>
    <property type="match status" value="1"/>
</dbReference>
<dbReference type="GO" id="GO:0008104">
    <property type="term" value="P:intracellular protein localization"/>
    <property type="evidence" value="ECO:0007669"/>
    <property type="project" value="TreeGrafter"/>
</dbReference>
<protein>
    <recommendedName>
        <fullName evidence="5">Exocyst component Exo84 C-terminal domain-containing protein</fullName>
    </recommendedName>
</protein>